<proteinExistence type="predicted"/>
<evidence type="ECO:0000313" key="4">
    <source>
        <dbReference type="Proteomes" id="UP000516444"/>
    </source>
</evidence>
<dbReference type="SUPFAM" id="SSF55729">
    <property type="entry name" value="Acyl-CoA N-acyltransferases (Nat)"/>
    <property type="match status" value="1"/>
</dbReference>
<feature type="region of interest" description="Disordered" evidence="1">
    <location>
        <begin position="197"/>
        <end position="221"/>
    </location>
</feature>
<feature type="domain" description="N-acetyltransferase" evidence="2">
    <location>
        <begin position="40"/>
        <end position="111"/>
    </location>
</feature>
<dbReference type="Pfam" id="PF00583">
    <property type="entry name" value="Acetyltransf_1"/>
    <property type="match status" value="1"/>
</dbReference>
<dbReference type="Gene3D" id="3.40.630.30">
    <property type="match status" value="1"/>
</dbReference>
<reference evidence="3 4" key="1">
    <citation type="journal article" date="2014" name="Int. J. Syst. Evol. Microbiol.">
        <title>Complete genome sequence of Corynebacterium casei LMG S-19264T (=DSM 44701T), isolated from a smear-ripened cheese.</title>
        <authorList>
            <consortium name="US DOE Joint Genome Institute (JGI-PGF)"/>
            <person name="Walter F."/>
            <person name="Albersmeier A."/>
            <person name="Kalinowski J."/>
            <person name="Ruckert C."/>
        </authorList>
    </citation>
    <scope>NUCLEOTIDE SEQUENCE [LARGE SCALE GENOMIC DNA]</scope>
    <source>
        <strain evidence="3 4">JCM 4677</strain>
    </source>
</reference>
<dbReference type="InterPro" id="IPR000182">
    <property type="entry name" value="GNAT_dom"/>
</dbReference>
<evidence type="ECO:0000313" key="3">
    <source>
        <dbReference type="EMBL" id="BCL30500.1"/>
    </source>
</evidence>
<dbReference type="GO" id="GO:0016747">
    <property type="term" value="F:acyltransferase activity, transferring groups other than amino-acyl groups"/>
    <property type="evidence" value="ECO:0007669"/>
    <property type="project" value="InterPro"/>
</dbReference>
<dbReference type="RefSeq" id="WP_055514948.1">
    <property type="nucleotide sequence ID" value="NZ_AP023440.1"/>
</dbReference>
<accession>A0A7G1P9N6</accession>
<evidence type="ECO:0000256" key="1">
    <source>
        <dbReference type="SAM" id="MobiDB-lite"/>
    </source>
</evidence>
<keyword evidence="4" id="KW-1185">Reference proteome</keyword>
<dbReference type="KEGG" id="sgm:GCM10017557_53590"/>
<dbReference type="OrthoDB" id="3376052at2"/>
<organism evidence="3 4">
    <name type="scientific">Streptomyces aurantiacus</name>
    <dbReference type="NCBI Taxonomy" id="47760"/>
    <lineage>
        <taxon>Bacteria</taxon>
        <taxon>Bacillati</taxon>
        <taxon>Actinomycetota</taxon>
        <taxon>Actinomycetes</taxon>
        <taxon>Kitasatosporales</taxon>
        <taxon>Streptomycetaceae</taxon>
        <taxon>Streptomyces</taxon>
        <taxon>Streptomyces aurantiacus group</taxon>
    </lineage>
</organism>
<dbReference type="AlphaFoldDB" id="A0A7G1P9N6"/>
<feature type="compositionally biased region" description="Polar residues" evidence="1">
    <location>
        <begin position="212"/>
        <end position="221"/>
    </location>
</feature>
<evidence type="ECO:0000259" key="2">
    <source>
        <dbReference type="Pfam" id="PF00583"/>
    </source>
</evidence>
<protein>
    <recommendedName>
        <fullName evidence="2">N-acetyltransferase domain-containing protein</fullName>
    </recommendedName>
</protein>
<dbReference type="InterPro" id="IPR016181">
    <property type="entry name" value="Acyl_CoA_acyltransferase"/>
</dbReference>
<dbReference type="CDD" id="cd04301">
    <property type="entry name" value="NAT_SF"/>
    <property type="match status" value="1"/>
</dbReference>
<dbReference type="EMBL" id="AP023440">
    <property type="protein sequence ID" value="BCL30500.1"/>
    <property type="molecule type" value="Genomic_DNA"/>
</dbReference>
<name>A0A7G1P9N6_9ACTN</name>
<gene>
    <name evidence="3" type="ORF">GCM10017557_53590</name>
</gene>
<dbReference type="Proteomes" id="UP000516444">
    <property type="component" value="Chromosome"/>
</dbReference>
<sequence>MIDTAGVRMERLGHARLPAFLAFADRTTLDSLLPLRTTRRPAAGQTYLCALYRDQVIGCTSWYEGHRHDYVGPDGTTARSTGVYLCSSEVLPEFRGRGIGGMLYERRLAECGGDGGGGGGAPAVSIEILGRGIPLSVDDEARPGLVWHLAHDFVVVGHSREDDAGPVLLRRRPASASASASAWAEVQSVCDTNRAAVSARTSRPSLAHRPSLKSSTSMGPV</sequence>